<evidence type="ECO:0000256" key="6">
    <source>
        <dbReference type="ARBA" id="ARBA00022692"/>
    </source>
</evidence>
<evidence type="ECO:0000256" key="2">
    <source>
        <dbReference type="ARBA" id="ARBA00004370"/>
    </source>
</evidence>
<evidence type="ECO:0000256" key="3">
    <source>
        <dbReference type="ARBA" id="ARBA00012438"/>
    </source>
</evidence>
<keyword evidence="4" id="KW-0597">Phosphoprotein</keyword>
<dbReference type="Pfam" id="PF02518">
    <property type="entry name" value="HATPase_c"/>
    <property type="match status" value="1"/>
</dbReference>
<dbReference type="InterPro" id="IPR036097">
    <property type="entry name" value="HisK_dim/P_sf"/>
</dbReference>
<dbReference type="InterPro" id="IPR003661">
    <property type="entry name" value="HisK_dim/P_dom"/>
</dbReference>
<feature type="region of interest" description="Disordered" evidence="11">
    <location>
        <begin position="444"/>
        <end position="471"/>
    </location>
</feature>
<dbReference type="SUPFAM" id="SSF55874">
    <property type="entry name" value="ATPase domain of HSP90 chaperone/DNA topoisomerase II/histidine kinase"/>
    <property type="match status" value="1"/>
</dbReference>
<dbReference type="SMART" id="SM00304">
    <property type="entry name" value="HAMP"/>
    <property type="match status" value="1"/>
</dbReference>
<feature type="transmembrane region" description="Helical" evidence="12">
    <location>
        <begin position="160"/>
        <end position="183"/>
    </location>
</feature>
<evidence type="ECO:0000256" key="12">
    <source>
        <dbReference type="SAM" id="Phobius"/>
    </source>
</evidence>
<keyword evidence="16" id="KW-1185">Reference proteome</keyword>
<dbReference type="RefSeq" id="WP_324669985.1">
    <property type="nucleotide sequence ID" value="NZ_CP141614.1"/>
</dbReference>
<feature type="region of interest" description="Disordered" evidence="11">
    <location>
        <begin position="91"/>
        <end position="111"/>
    </location>
</feature>
<dbReference type="InterPro" id="IPR036890">
    <property type="entry name" value="HATPase_C_sf"/>
</dbReference>
<dbReference type="InterPro" id="IPR050428">
    <property type="entry name" value="TCS_sensor_his_kinase"/>
</dbReference>
<dbReference type="CDD" id="cd00082">
    <property type="entry name" value="HisKA"/>
    <property type="match status" value="1"/>
</dbReference>
<keyword evidence="6 12" id="KW-0812">Transmembrane</keyword>
<evidence type="ECO:0000256" key="1">
    <source>
        <dbReference type="ARBA" id="ARBA00000085"/>
    </source>
</evidence>
<dbReference type="PROSITE" id="PS50109">
    <property type="entry name" value="HIS_KIN"/>
    <property type="match status" value="1"/>
</dbReference>
<feature type="domain" description="Histidine kinase" evidence="13">
    <location>
        <begin position="246"/>
        <end position="461"/>
    </location>
</feature>
<evidence type="ECO:0000259" key="14">
    <source>
        <dbReference type="PROSITE" id="PS50885"/>
    </source>
</evidence>
<dbReference type="Gene3D" id="6.10.340.10">
    <property type="match status" value="1"/>
</dbReference>
<evidence type="ECO:0000256" key="4">
    <source>
        <dbReference type="ARBA" id="ARBA00022553"/>
    </source>
</evidence>
<dbReference type="CDD" id="cd06225">
    <property type="entry name" value="HAMP"/>
    <property type="match status" value="1"/>
</dbReference>
<evidence type="ECO:0000256" key="9">
    <source>
        <dbReference type="ARBA" id="ARBA00023012"/>
    </source>
</evidence>
<evidence type="ECO:0000256" key="7">
    <source>
        <dbReference type="ARBA" id="ARBA00022777"/>
    </source>
</evidence>
<keyword evidence="8 12" id="KW-1133">Transmembrane helix</keyword>
<evidence type="ECO:0000256" key="8">
    <source>
        <dbReference type="ARBA" id="ARBA00022989"/>
    </source>
</evidence>
<dbReference type="EC" id="2.7.13.3" evidence="3"/>
<dbReference type="CDD" id="cd00075">
    <property type="entry name" value="HATPase"/>
    <property type="match status" value="1"/>
</dbReference>
<dbReference type="PROSITE" id="PS50885">
    <property type="entry name" value="HAMP"/>
    <property type="match status" value="1"/>
</dbReference>
<evidence type="ECO:0000313" key="16">
    <source>
        <dbReference type="Proteomes" id="UP001333102"/>
    </source>
</evidence>
<dbReference type="Pfam" id="PF00512">
    <property type="entry name" value="HisKA"/>
    <property type="match status" value="1"/>
</dbReference>
<comment type="subcellular location">
    <subcellularLocation>
        <location evidence="2">Membrane</location>
    </subcellularLocation>
</comment>
<dbReference type="InterPro" id="IPR003594">
    <property type="entry name" value="HATPase_dom"/>
</dbReference>
<keyword evidence="10 12" id="KW-0472">Membrane</keyword>
<protein>
    <recommendedName>
        <fullName evidence="3">histidine kinase</fullName>
        <ecNumber evidence="3">2.7.13.3</ecNumber>
    </recommendedName>
</protein>
<dbReference type="Proteomes" id="UP001333102">
    <property type="component" value="Chromosome"/>
</dbReference>
<reference evidence="16" key="1">
    <citation type="submission" date="2023-12" db="EMBL/GenBank/DDBJ databases">
        <title>Novel isolates from deep terrestrial aquifers shed light on the physiology and ecology of the class Limnochordia.</title>
        <authorList>
            <person name="Karnachuk O.V."/>
            <person name="Lukina A.P."/>
            <person name="Avakyan M.R."/>
            <person name="Kadnikov V."/>
            <person name="Begmatov S."/>
            <person name="Beletsky A.V."/>
            <person name="Mardanov A.V."/>
            <person name="Ravin N.V."/>
        </authorList>
    </citation>
    <scope>NUCLEOTIDE SEQUENCE [LARGE SCALE GENOMIC DNA]</scope>
    <source>
        <strain evidence="16">LN</strain>
    </source>
</reference>
<keyword evidence="7 15" id="KW-0418">Kinase</keyword>
<comment type="catalytic activity">
    <reaction evidence="1">
        <text>ATP + protein L-histidine = ADP + protein N-phospho-L-histidine.</text>
        <dbReference type="EC" id="2.7.13.3"/>
    </reaction>
</comment>
<dbReference type="Gene3D" id="1.10.287.130">
    <property type="match status" value="1"/>
</dbReference>
<evidence type="ECO:0000313" key="15">
    <source>
        <dbReference type="EMBL" id="WRP15579.1"/>
    </source>
</evidence>
<evidence type="ECO:0000256" key="11">
    <source>
        <dbReference type="SAM" id="MobiDB-lite"/>
    </source>
</evidence>
<keyword evidence="5" id="KW-0808">Transferase</keyword>
<evidence type="ECO:0000256" key="5">
    <source>
        <dbReference type="ARBA" id="ARBA00022679"/>
    </source>
</evidence>
<gene>
    <name evidence="15" type="ORF">VLY81_05300</name>
</gene>
<organism evidence="15 16">
    <name type="scientific">Geochorda subterranea</name>
    <dbReference type="NCBI Taxonomy" id="3109564"/>
    <lineage>
        <taxon>Bacteria</taxon>
        <taxon>Bacillati</taxon>
        <taxon>Bacillota</taxon>
        <taxon>Limnochordia</taxon>
        <taxon>Limnochordales</taxon>
        <taxon>Geochordaceae</taxon>
        <taxon>Geochorda</taxon>
    </lineage>
</organism>
<dbReference type="PANTHER" id="PTHR45436:SF5">
    <property type="entry name" value="SENSOR HISTIDINE KINASE TRCS"/>
    <property type="match status" value="1"/>
</dbReference>
<dbReference type="PRINTS" id="PR00344">
    <property type="entry name" value="BCTRLSENSOR"/>
</dbReference>
<dbReference type="InterPro" id="IPR004358">
    <property type="entry name" value="Sig_transdc_His_kin-like_C"/>
</dbReference>
<dbReference type="Gene3D" id="3.30.565.10">
    <property type="entry name" value="Histidine kinase-like ATPase, C-terminal domain"/>
    <property type="match status" value="1"/>
</dbReference>
<dbReference type="SUPFAM" id="SSF47384">
    <property type="entry name" value="Homodimeric domain of signal transducing histidine kinase"/>
    <property type="match status" value="1"/>
</dbReference>
<accession>A0ABZ1BRZ2</accession>
<feature type="transmembrane region" description="Helical" evidence="12">
    <location>
        <begin position="12"/>
        <end position="34"/>
    </location>
</feature>
<feature type="domain" description="HAMP" evidence="14">
    <location>
        <begin position="184"/>
        <end position="238"/>
    </location>
</feature>
<evidence type="ECO:0000259" key="13">
    <source>
        <dbReference type="PROSITE" id="PS50109"/>
    </source>
</evidence>
<sequence>MSIRLRLGLWYGTLAAVLVAVFGAVVFSTVAAYLREDLRRSTERLADHFVESAQGRTDGASAETLMQAFAAPDVTVAVFDSAGRLLAATPPASPGLAPDEGEGTATGAAPARAERLPPFVRGGYRAERAIPAPNVFSVDEPVRAVVLGWFFTRRLMLDRLLRVLVVSGVLASVAGVFIGWGVAGGALRPVSMMVEAARRIARSQDFRHRLPTAGSRDELGQLTSAFNEMLAELEKAFENQRRFVADASHELRAPLATLQGNLELLERAANLSEAERRAVWRDIRDEVRRLGRLVSDLLSLARAEAGQGLHLLPVELDRVVTDVLRSMRNEVAQHRLVVEHLEPVQVMGDADRLRELLVILLDNAIRYTPPGGEIRVGLGHTPGPEVALSVADTGIGIAPEDLPHIFERFYRADKARSRATGGTGLGLAIARWIVEAHGGRIEVESQPGQGSRFTVRLPAARPASPETEAHT</sequence>
<name>A0ABZ1BRZ2_9FIRM</name>
<dbReference type="SMART" id="SM00388">
    <property type="entry name" value="HisKA"/>
    <property type="match status" value="1"/>
</dbReference>
<proteinExistence type="predicted"/>
<dbReference type="InterPro" id="IPR003660">
    <property type="entry name" value="HAMP_dom"/>
</dbReference>
<dbReference type="PANTHER" id="PTHR45436">
    <property type="entry name" value="SENSOR HISTIDINE KINASE YKOH"/>
    <property type="match status" value="1"/>
</dbReference>
<keyword evidence="9" id="KW-0902">Two-component regulatory system</keyword>
<dbReference type="SUPFAM" id="SSF158472">
    <property type="entry name" value="HAMP domain-like"/>
    <property type="match status" value="1"/>
</dbReference>
<dbReference type="InterPro" id="IPR005467">
    <property type="entry name" value="His_kinase_dom"/>
</dbReference>
<dbReference type="Pfam" id="PF00672">
    <property type="entry name" value="HAMP"/>
    <property type="match status" value="1"/>
</dbReference>
<dbReference type="SMART" id="SM00387">
    <property type="entry name" value="HATPase_c"/>
    <property type="match status" value="1"/>
</dbReference>
<dbReference type="EMBL" id="CP141614">
    <property type="protein sequence ID" value="WRP15579.1"/>
    <property type="molecule type" value="Genomic_DNA"/>
</dbReference>
<dbReference type="GO" id="GO:0016301">
    <property type="term" value="F:kinase activity"/>
    <property type="evidence" value="ECO:0007669"/>
    <property type="project" value="UniProtKB-KW"/>
</dbReference>
<evidence type="ECO:0000256" key="10">
    <source>
        <dbReference type="ARBA" id="ARBA00023136"/>
    </source>
</evidence>